<keyword evidence="3" id="KW-1185">Reference proteome</keyword>
<reference evidence="2 3" key="1">
    <citation type="submission" date="2024-02" db="EMBL/GenBank/DDBJ databases">
        <title>A draft genome for the cacao thread blight pathogen Marasmius crinis-equi.</title>
        <authorList>
            <person name="Cohen S.P."/>
            <person name="Baruah I.K."/>
            <person name="Amoako-Attah I."/>
            <person name="Bukari Y."/>
            <person name="Meinhardt L.W."/>
            <person name="Bailey B.A."/>
        </authorList>
    </citation>
    <scope>NUCLEOTIDE SEQUENCE [LARGE SCALE GENOMIC DNA]</scope>
    <source>
        <strain evidence="2 3">GH-76</strain>
    </source>
</reference>
<organism evidence="2 3">
    <name type="scientific">Marasmius crinis-equi</name>
    <dbReference type="NCBI Taxonomy" id="585013"/>
    <lineage>
        <taxon>Eukaryota</taxon>
        <taxon>Fungi</taxon>
        <taxon>Dikarya</taxon>
        <taxon>Basidiomycota</taxon>
        <taxon>Agaricomycotina</taxon>
        <taxon>Agaricomycetes</taxon>
        <taxon>Agaricomycetidae</taxon>
        <taxon>Agaricales</taxon>
        <taxon>Marasmiineae</taxon>
        <taxon>Marasmiaceae</taxon>
        <taxon>Marasmius</taxon>
    </lineage>
</organism>
<accession>A0ABR3F3M6</accession>
<feature type="compositionally biased region" description="Acidic residues" evidence="1">
    <location>
        <begin position="43"/>
        <end position="52"/>
    </location>
</feature>
<dbReference type="EMBL" id="JBAHYK010001049">
    <property type="protein sequence ID" value="KAL0569806.1"/>
    <property type="molecule type" value="Genomic_DNA"/>
</dbReference>
<dbReference type="Proteomes" id="UP001465976">
    <property type="component" value="Unassembled WGS sequence"/>
</dbReference>
<evidence type="ECO:0000313" key="2">
    <source>
        <dbReference type="EMBL" id="KAL0569806.1"/>
    </source>
</evidence>
<gene>
    <name evidence="2" type="ORF">V5O48_012151</name>
</gene>
<feature type="compositionally biased region" description="Basic and acidic residues" evidence="1">
    <location>
        <begin position="61"/>
        <end position="71"/>
    </location>
</feature>
<feature type="compositionally biased region" description="Basic and acidic residues" evidence="1">
    <location>
        <begin position="80"/>
        <end position="141"/>
    </location>
</feature>
<evidence type="ECO:0000256" key="1">
    <source>
        <dbReference type="SAM" id="MobiDB-lite"/>
    </source>
</evidence>
<feature type="region of interest" description="Disordered" evidence="1">
    <location>
        <begin position="1"/>
        <end position="141"/>
    </location>
</feature>
<protein>
    <submittedName>
        <fullName evidence="2">Uncharacterized protein</fullName>
    </submittedName>
</protein>
<proteinExistence type="predicted"/>
<sequence length="141" mass="16925">MPYQRQELPATLASPEPFSFTPTVFSEPKVDANELLPPQPTDATEEEMDNWETEQLSIGERNGDRSRARMERNKRKIAHGKAEHTREREEKKEWEKKEEERRKKVEEWNASEDRKAKKWEEEERRKTAEAEKRKTEEAERE</sequence>
<comment type="caution">
    <text evidence="2">The sequence shown here is derived from an EMBL/GenBank/DDBJ whole genome shotgun (WGS) entry which is preliminary data.</text>
</comment>
<name>A0ABR3F3M6_9AGAR</name>
<evidence type="ECO:0000313" key="3">
    <source>
        <dbReference type="Proteomes" id="UP001465976"/>
    </source>
</evidence>